<feature type="non-terminal residue" evidence="2">
    <location>
        <position position="493"/>
    </location>
</feature>
<feature type="region of interest" description="Disordered" evidence="1">
    <location>
        <begin position="230"/>
        <end position="308"/>
    </location>
</feature>
<dbReference type="AlphaFoldDB" id="A0A9P6FYH7"/>
<keyword evidence="3" id="KW-1185">Reference proteome</keyword>
<organism evidence="2 3">
    <name type="scientific">Lunasporangiospora selenospora</name>
    <dbReference type="NCBI Taxonomy" id="979761"/>
    <lineage>
        <taxon>Eukaryota</taxon>
        <taxon>Fungi</taxon>
        <taxon>Fungi incertae sedis</taxon>
        <taxon>Mucoromycota</taxon>
        <taxon>Mortierellomycotina</taxon>
        <taxon>Mortierellomycetes</taxon>
        <taxon>Mortierellales</taxon>
        <taxon>Mortierellaceae</taxon>
        <taxon>Lunasporangiospora</taxon>
    </lineage>
</organism>
<proteinExistence type="predicted"/>
<feature type="compositionally biased region" description="Low complexity" evidence="1">
    <location>
        <begin position="110"/>
        <end position="123"/>
    </location>
</feature>
<feature type="region of interest" description="Disordered" evidence="1">
    <location>
        <begin position="152"/>
        <end position="175"/>
    </location>
</feature>
<accession>A0A9P6FYH7</accession>
<sequence length="493" mass="52028">PGTATGSKQYWLQQQSSFATSPIFYMNKTLFMEELSRKWSFCRLSEFFQCLDPSSGISHRFKCTLLKESALKEEATLKSKQQTSVKEGLAHSQSDQMTSTIRQPQNHGVSSQASESSLASILSRQADSAVPESAMDICSAEDDIATEATMLTPNTEQGSADPINANSTSSSSQHSQALYFDQRSYHPLQLHPQADYNDDMNSGLNRGCKSSDGSHHQHCRAQTVDAILSGPMHNSSASSSSSPPSSSTTTASSSSSLVTSASSASASMSTLSLAESHMEMSTDSQLGQLTSAQRHPQQQQQQQSYFSGFGSPGLLYRNATTLSLPSELNSTVATCPMSSPSSGMIATASSTSTGLSAGLLNNIHGQQQRLHSSHLHTLHGHHHQDTNCNKRKNSLGVSLTPPSHCSTLPTSTSSPSMHSSSNGNGGSTGQDSMGAGAGTGAGSTGMVSSSSSTTTSSIFPGPRRTSTAASTTNEDLKRLRCSRQNSTSSPSKI</sequence>
<feature type="compositionally biased region" description="Low complexity" evidence="1">
    <location>
        <begin position="444"/>
        <end position="457"/>
    </location>
</feature>
<evidence type="ECO:0000313" key="3">
    <source>
        <dbReference type="Proteomes" id="UP000780801"/>
    </source>
</evidence>
<feature type="compositionally biased region" description="Polar residues" evidence="1">
    <location>
        <begin position="279"/>
        <end position="296"/>
    </location>
</feature>
<gene>
    <name evidence="2" type="ORF">BGW38_009428</name>
</gene>
<feature type="region of interest" description="Disordered" evidence="1">
    <location>
        <begin position="376"/>
        <end position="493"/>
    </location>
</feature>
<evidence type="ECO:0000256" key="1">
    <source>
        <dbReference type="SAM" id="MobiDB-lite"/>
    </source>
</evidence>
<reference evidence="2" key="1">
    <citation type="journal article" date="2020" name="Fungal Divers.">
        <title>Resolving the Mortierellaceae phylogeny through synthesis of multi-gene phylogenetics and phylogenomics.</title>
        <authorList>
            <person name="Vandepol N."/>
            <person name="Liber J."/>
            <person name="Desiro A."/>
            <person name="Na H."/>
            <person name="Kennedy M."/>
            <person name="Barry K."/>
            <person name="Grigoriev I.V."/>
            <person name="Miller A.N."/>
            <person name="O'Donnell K."/>
            <person name="Stajich J.E."/>
            <person name="Bonito G."/>
        </authorList>
    </citation>
    <scope>NUCLEOTIDE SEQUENCE</scope>
    <source>
        <strain evidence="2">KOD1015</strain>
    </source>
</reference>
<dbReference type="Proteomes" id="UP000780801">
    <property type="component" value="Unassembled WGS sequence"/>
</dbReference>
<feature type="region of interest" description="Disordered" evidence="1">
    <location>
        <begin position="76"/>
        <end position="125"/>
    </location>
</feature>
<name>A0A9P6FYH7_9FUNG</name>
<feature type="compositionally biased region" description="Low complexity" evidence="1">
    <location>
        <begin position="235"/>
        <end position="275"/>
    </location>
</feature>
<dbReference type="EMBL" id="JAABOA010000693">
    <property type="protein sequence ID" value="KAF9583456.1"/>
    <property type="molecule type" value="Genomic_DNA"/>
</dbReference>
<feature type="compositionally biased region" description="Polar residues" evidence="1">
    <location>
        <begin position="482"/>
        <end position="493"/>
    </location>
</feature>
<comment type="caution">
    <text evidence="2">The sequence shown here is derived from an EMBL/GenBank/DDBJ whole genome shotgun (WGS) entry which is preliminary data.</text>
</comment>
<feature type="compositionally biased region" description="Low complexity" evidence="1">
    <location>
        <begin position="398"/>
        <end position="422"/>
    </location>
</feature>
<feature type="region of interest" description="Disordered" evidence="1">
    <location>
        <begin position="191"/>
        <end position="218"/>
    </location>
</feature>
<protein>
    <submittedName>
        <fullName evidence="2">Uncharacterized protein</fullName>
    </submittedName>
</protein>
<feature type="compositionally biased region" description="Polar residues" evidence="1">
    <location>
        <begin position="464"/>
        <end position="473"/>
    </location>
</feature>
<evidence type="ECO:0000313" key="2">
    <source>
        <dbReference type="EMBL" id="KAF9583456.1"/>
    </source>
</evidence>
<feature type="compositionally biased region" description="Polar residues" evidence="1">
    <location>
        <begin position="78"/>
        <end position="109"/>
    </location>
</feature>
<dbReference type="OrthoDB" id="2448566at2759"/>